<evidence type="ECO:0000259" key="5">
    <source>
        <dbReference type="PROSITE" id="PS51123"/>
    </source>
</evidence>
<dbReference type="GO" id="GO:0009279">
    <property type="term" value="C:cell outer membrane"/>
    <property type="evidence" value="ECO:0007669"/>
    <property type="project" value="UniProtKB-SubCell"/>
</dbReference>
<dbReference type="PROSITE" id="PS51257">
    <property type="entry name" value="PROKAR_LIPOPROTEIN"/>
    <property type="match status" value="1"/>
</dbReference>
<dbReference type="Pfam" id="PF00691">
    <property type="entry name" value="OmpA"/>
    <property type="match status" value="1"/>
</dbReference>
<dbReference type="InterPro" id="IPR050330">
    <property type="entry name" value="Bact_OuterMem_StrucFunc"/>
</dbReference>
<dbReference type="InterPro" id="IPR006664">
    <property type="entry name" value="OMP_bac"/>
</dbReference>
<protein>
    <submittedName>
        <fullName evidence="6">Peptidoglycan-associated outer membrane lipoprotein</fullName>
    </submittedName>
</protein>
<dbReference type="RefSeq" id="WP_008723350.1">
    <property type="nucleotide sequence ID" value="NZ_JH994111.1"/>
</dbReference>
<feature type="domain" description="OmpA-like" evidence="5">
    <location>
        <begin position="145"/>
        <end position="256"/>
    </location>
</feature>
<dbReference type="InterPro" id="IPR006665">
    <property type="entry name" value="OmpA-like"/>
</dbReference>
<comment type="subcellular location">
    <subcellularLocation>
        <location evidence="1">Cell outer membrane</location>
    </subcellularLocation>
</comment>
<reference evidence="6 7" key="1">
    <citation type="submission" date="2012-07" db="EMBL/GenBank/DDBJ databases">
        <title>Genome sequence of Brachyspira sp. 30446, isolated from a pig with mucohaemorrhagic colitis.</title>
        <authorList>
            <person name="Rubin J.E."/>
            <person name="Fernando C."/>
            <person name="Harding J.C.S."/>
            <person name="Hill J.E."/>
        </authorList>
    </citation>
    <scope>NUCLEOTIDE SEQUENCE [LARGE SCALE GENOMIC DNA]</scope>
    <source>
        <strain evidence="6 7">30446</strain>
    </source>
</reference>
<dbReference type="PROSITE" id="PS51123">
    <property type="entry name" value="OMPA_2"/>
    <property type="match status" value="1"/>
</dbReference>
<dbReference type="PRINTS" id="PR01021">
    <property type="entry name" value="OMPADOMAIN"/>
</dbReference>
<evidence type="ECO:0000256" key="4">
    <source>
        <dbReference type="PROSITE-ProRule" id="PRU00473"/>
    </source>
</evidence>
<keyword evidence="3" id="KW-0998">Cell outer membrane</keyword>
<name>A0A2U4FJI2_9SPIR</name>
<organism evidence="6 7">
    <name type="scientific">Brachyspira hampsonii 30446</name>
    <dbReference type="NCBI Taxonomy" id="1289135"/>
    <lineage>
        <taxon>Bacteria</taxon>
        <taxon>Pseudomonadati</taxon>
        <taxon>Spirochaetota</taxon>
        <taxon>Spirochaetia</taxon>
        <taxon>Brachyspirales</taxon>
        <taxon>Brachyspiraceae</taxon>
        <taxon>Brachyspira</taxon>
    </lineage>
</organism>
<dbReference type="PANTHER" id="PTHR30329:SF21">
    <property type="entry name" value="LIPOPROTEIN YIAD-RELATED"/>
    <property type="match status" value="1"/>
</dbReference>
<dbReference type="AlphaFoldDB" id="A0A2U4FJI2"/>
<evidence type="ECO:0000256" key="2">
    <source>
        <dbReference type="ARBA" id="ARBA00023136"/>
    </source>
</evidence>
<accession>A0A2U4FJI2</accession>
<evidence type="ECO:0000313" key="6">
    <source>
        <dbReference type="EMBL" id="EKV57391.1"/>
    </source>
</evidence>
<dbReference type="Gene3D" id="3.30.1330.60">
    <property type="entry name" value="OmpA-like domain"/>
    <property type="match status" value="1"/>
</dbReference>
<keyword evidence="2 4" id="KW-0472">Membrane</keyword>
<evidence type="ECO:0000256" key="1">
    <source>
        <dbReference type="ARBA" id="ARBA00004442"/>
    </source>
</evidence>
<dbReference type="Proteomes" id="UP000011663">
    <property type="component" value="Unassembled WGS sequence"/>
</dbReference>
<keyword evidence="6" id="KW-0449">Lipoprotein</keyword>
<proteinExistence type="predicted"/>
<sequence length="276" mass="31917">MINKILPLIFLLIFTVSCSTNDKHVVVLAFSKNLHAVLYNDNSQTVKTASKTYTQEDDIKTIADSIKEEDDIKIMTDSVKEEDDTKTIADSVKDEDDIKIMADSVKEEDTNNQQITEEIENLTNNDVIEKENTKPIKQTEIIKQDDNEILVTANIIEFDFDSYQLKDEYDDGINEIYKYLDKNKNKNLIIEGHSDSSGDSNYNIYLSENRAKAIFDKLVDKGIDKERLRYIGYGAIHSSEYNDKDRKCQFVIINNSNEEEEYKKENETDIIKLKHQ</sequence>
<comment type="caution">
    <text evidence="6">The sequence shown here is derived from an EMBL/GenBank/DDBJ whole genome shotgun (WGS) entry which is preliminary data.</text>
</comment>
<dbReference type="GeneID" id="66487618"/>
<dbReference type="PANTHER" id="PTHR30329">
    <property type="entry name" value="STATOR ELEMENT OF FLAGELLAR MOTOR COMPLEX"/>
    <property type="match status" value="1"/>
</dbReference>
<dbReference type="InterPro" id="IPR036737">
    <property type="entry name" value="OmpA-like_sf"/>
</dbReference>
<dbReference type="EMBL" id="ALNZ01000022">
    <property type="protein sequence ID" value="EKV57391.1"/>
    <property type="molecule type" value="Genomic_DNA"/>
</dbReference>
<evidence type="ECO:0000313" key="7">
    <source>
        <dbReference type="Proteomes" id="UP000011663"/>
    </source>
</evidence>
<dbReference type="STRING" id="1289135.A966_05938"/>
<dbReference type="SUPFAM" id="SSF103088">
    <property type="entry name" value="OmpA-like"/>
    <property type="match status" value="1"/>
</dbReference>
<evidence type="ECO:0000256" key="3">
    <source>
        <dbReference type="ARBA" id="ARBA00023237"/>
    </source>
</evidence>
<gene>
    <name evidence="6" type="ORF">A966_05938</name>
</gene>
<dbReference type="OrthoDB" id="9809364at2"/>
<dbReference type="CDD" id="cd07185">
    <property type="entry name" value="OmpA_C-like"/>
    <property type="match status" value="1"/>
</dbReference>